<evidence type="ECO:0000313" key="2">
    <source>
        <dbReference type="Proteomes" id="UP000243579"/>
    </source>
</evidence>
<dbReference type="Proteomes" id="UP000243579">
    <property type="component" value="Unassembled WGS sequence"/>
</dbReference>
<comment type="caution">
    <text evidence="1">The sequence shown here is derived from an EMBL/GenBank/DDBJ whole genome shotgun (WGS) entry which is preliminary data.</text>
</comment>
<protein>
    <submittedName>
        <fullName evidence="1">Uncharacterized protein</fullName>
    </submittedName>
</protein>
<gene>
    <name evidence="1" type="ORF">ACHHYP_09254</name>
</gene>
<dbReference type="AlphaFoldDB" id="A0A1V9ZJ49"/>
<sequence length="741" mass="84382">MSGERMARPPLEAVQRCRRMVATMRCVVVVSEFFHLLPRDLAEHCPRFDSTHVVRLSPRALSIRCAYLKVHGSCCPGTMKFERAATSIQRVFRGHHGRGALCRRPKEQKLGQLQLMSFYGKTERWVYCPPPRRETPVEALSRRRVAYHTQWRELCSLRDKQQAVLATHLALQGLLDRCNGKDIATSLIDGFPSTYAPPIIQSFLSRRLPTCQSDVQATTIALQYEATVQPLLHHAVTLISARLRMRPVRVAFLKRRAVYRAAEIRRAKSEAACLKRLTGCMQRRHHAMAVAAATTVASWWRMLRAIPVRLALRRAHALRQLSLAVWIVWRAKPLAKVARYCVQQRRVERHVRQLVWRRMLGEIFAGWCAFVASAQDKRRRRRALYEAGMRQGIHRAAICLQRTTRRYLFILRPRYTVEVLPQLHPLLAHHVARWTQIAFVSAVAVLDAVRVDLAARCEPIDPLWRQLAAKYKLPVSEFDPLETWLPTVARESFGANWVTRMETRPWRMAFLAFLESCGFWYERAAARPAQLAAIEGRLEADCVMTSYAAHLAATHRRPFFETDPRPLVADWHRLLQLRRRMVASAATTADDTQAALARFHHEAGPEKTLCEHCFAMLRIDAPSACRVCGFSFLERPTAASVASADAEEPVDLVVLHAFFHAMAPVGHANRLREVPALWKRATAHALPWIQVLYDAGLRSLVDVLVLPPCLLTNAIGLPTAVHAKLLLFLRVLQDLAKRNNA</sequence>
<reference evidence="1 2" key="1">
    <citation type="journal article" date="2014" name="Genome Biol. Evol.">
        <title>The secreted proteins of Achlya hypogyna and Thraustotheca clavata identify the ancestral oomycete secretome and reveal gene acquisitions by horizontal gene transfer.</title>
        <authorList>
            <person name="Misner I."/>
            <person name="Blouin N."/>
            <person name="Leonard G."/>
            <person name="Richards T.A."/>
            <person name="Lane C.E."/>
        </authorList>
    </citation>
    <scope>NUCLEOTIDE SEQUENCE [LARGE SCALE GENOMIC DNA]</scope>
    <source>
        <strain evidence="1 2">ATCC 48635</strain>
    </source>
</reference>
<accession>A0A1V9ZJ49</accession>
<dbReference type="EMBL" id="JNBR01000091">
    <property type="protein sequence ID" value="OQR98012.1"/>
    <property type="molecule type" value="Genomic_DNA"/>
</dbReference>
<dbReference type="OrthoDB" id="76689at2759"/>
<organism evidence="1 2">
    <name type="scientific">Achlya hypogyna</name>
    <name type="common">Oomycete</name>
    <name type="synonym">Protoachlya hypogyna</name>
    <dbReference type="NCBI Taxonomy" id="1202772"/>
    <lineage>
        <taxon>Eukaryota</taxon>
        <taxon>Sar</taxon>
        <taxon>Stramenopiles</taxon>
        <taxon>Oomycota</taxon>
        <taxon>Saprolegniomycetes</taxon>
        <taxon>Saprolegniales</taxon>
        <taxon>Achlyaceae</taxon>
        <taxon>Achlya</taxon>
    </lineage>
</organism>
<proteinExistence type="predicted"/>
<name>A0A1V9ZJ49_ACHHY</name>
<dbReference type="PROSITE" id="PS50096">
    <property type="entry name" value="IQ"/>
    <property type="match status" value="1"/>
</dbReference>
<keyword evidence="2" id="KW-1185">Reference proteome</keyword>
<evidence type="ECO:0000313" key="1">
    <source>
        <dbReference type="EMBL" id="OQR98012.1"/>
    </source>
</evidence>